<feature type="chain" id="PRO_5019581395" description="Lactococcin 972 family bacteriocin" evidence="1">
    <location>
        <begin position="25"/>
        <end position="121"/>
    </location>
</feature>
<dbReference type="EMBL" id="CP025746">
    <property type="protein sequence ID" value="QAA32237.1"/>
    <property type="molecule type" value="Genomic_DNA"/>
</dbReference>
<evidence type="ECO:0000313" key="3">
    <source>
        <dbReference type="Proteomes" id="UP000286268"/>
    </source>
</evidence>
<dbReference type="RefSeq" id="WP_128213026.1">
    <property type="nucleotide sequence ID" value="NZ_CP025746.1"/>
</dbReference>
<accession>A0A410DT80</accession>
<evidence type="ECO:0000313" key="2">
    <source>
        <dbReference type="EMBL" id="QAA32237.1"/>
    </source>
</evidence>
<dbReference type="Proteomes" id="UP000286268">
    <property type="component" value="Chromosome"/>
</dbReference>
<evidence type="ECO:0000256" key="1">
    <source>
        <dbReference type="SAM" id="SignalP"/>
    </source>
</evidence>
<evidence type="ECO:0008006" key="4">
    <source>
        <dbReference type="Google" id="ProtNLM"/>
    </source>
</evidence>
<keyword evidence="1" id="KW-0732">Signal</keyword>
<feature type="signal peptide" evidence="1">
    <location>
        <begin position="1"/>
        <end position="24"/>
    </location>
</feature>
<reference evidence="2 3" key="1">
    <citation type="submission" date="2018-01" db="EMBL/GenBank/DDBJ databases">
        <title>Genome Sequencing and Assembly of Anaerobacter polyendosporus strain CT4.</title>
        <authorList>
            <person name="Tachaapaikoon C."/>
            <person name="Sutheeworapong S."/>
            <person name="Jenjaroenpun P."/>
            <person name="Wongsurawat T."/>
            <person name="Nookeaw I."/>
            <person name="Cheawchanlertfa P."/>
            <person name="Kosugi A."/>
            <person name="Cheevadhanarak S."/>
            <person name="Ratanakhanokchai K."/>
        </authorList>
    </citation>
    <scope>NUCLEOTIDE SEQUENCE [LARGE SCALE GENOMIC DNA]</scope>
    <source>
        <strain evidence="2 3">CT4</strain>
    </source>
</reference>
<gene>
    <name evidence="2" type="ORF">C1I91_11635</name>
</gene>
<keyword evidence="3" id="KW-1185">Reference proteome</keyword>
<proteinExistence type="predicted"/>
<dbReference type="AlphaFoldDB" id="A0A410DT80"/>
<sequence length="121" mass="13499">MKKVKRAILSAVLCLAVPVVIAYALDLESGALRYEGGQTDSQVYSKIYDAKTPFRNTKGDGKAWGCKASVKVGGSTYSSGWHYGTASISKDRHWYTNETSYYDYEQLNITEYTNQNWGAAY</sequence>
<dbReference type="KEGG" id="cmah:C1I91_11635"/>
<organism evidence="2 3">
    <name type="scientific">Clostridium manihotivorum</name>
    <dbReference type="NCBI Taxonomy" id="2320868"/>
    <lineage>
        <taxon>Bacteria</taxon>
        <taxon>Bacillati</taxon>
        <taxon>Bacillota</taxon>
        <taxon>Clostridia</taxon>
        <taxon>Eubacteriales</taxon>
        <taxon>Clostridiaceae</taxon>
        <taxon>Clostridium</taxon>
    </lineage>
</organism>
<protein>
    <recommendedName>
        <fullName evidence="4">Lactococcin 972 family bacteriocin</fullName>
    </recommendedName>
</protein>
<name>A0A410DT80_9CLOT</name>
<dbReference type="OrthoDB" id="2087759at2"/>